<dbReference type="InterPro" id="IPR012677">
    <property type="entry name" value="Nucleotide-bd_a/b_plait_sf"/>
</dbReference>
<feature type="domain" description="RRM" evidence="5">
    <location>
        <begin position="513"/>
        <end position="590"/>
    </location>
</feature>
<proteinExistence type="predicted"/>
<gene>
    <name evidence="6" type="ORF">DB88DRAFT_246425</name>
</gene>
<organism evidence="6 7">
    <name type="scientific">Papiliotrema laurentii</name>
    <name type="common">Cryptococcus laurentii</name>
    <dbReference type="NCBI Taxonomy" id="5418"/>
    <lineage>
        <taxon>Eukaryota</taxon>
        <taxon>Fungi</taxon>
        <taxon>Dikarya</taxon>
        <taxon>Basidiomycota</taxon>
        <taxon>Agaricomycotina</taxon>
        <taxon>Tremellomycetes</taxon>
        <taxon>Tremellales</taxon>
        <taxon>Rhynchogastremaceae</taxon>
        <taxon>Papiliotrema</taxon>
    </lineage>
</organism>
<accession>A0AAD9FRR1</accession>
<dbReference type="GO" id="GO:0003723">
    <property type="term" value="F:RNA binding"/>
    <property type="evidence" value="ECO:0007669"/>
    <property type="project" value="UniProtKB-UniRule"/>
</dbReference>
<keyword evidence="2 3" id="KW-0694">RNA-binding</keyword>
<comment type="caution">
    <text evidence="6">The sequence shown here is derived from an EMBL/GenBank/DDBJ whole genome shotgun (WGS) entry which is preliminary data.</text>
</comment>
<dbReference type="Pfam" id="PF00076">
    <property type="entry name" value="RRM_1"/>
    <property type="match status" value="1"/>
</dbReference>
<evidence type="ECO:0000256" key="2">
    <source>
        <dbReference type="ARBA" id="ARBA00022884"/>
    </source>
</evidence>
<name>A0AAD9FRR1_PAPLA</name>
<keyword evidence="1" id="KW-0677">Repeat</keyword>
<dbReference type="InterPro" id="IPR000504">
    <property type="entry name" value="RRM_dom"/>
</dbReference>
<dbReference type="SUPFAM" id="SSF54928">
    <property type="entry name" value="RNA-binding domain, RBD"/>
    <property type="match status" value="1"/>
</dbReference>
<dbReference type="AlphaFoldDB" id="A0AAD9FRR1"/>
<protein>
    <recommendedName>
        <fullName evidence="5">RRM domain-containing protein</fullName>
    </recommendedName>
</protein>
<dbReference type="EMBL" id="JAODAN010000004">
    <property type="protein sequence ID" value="KAK1925005.1"/>
    <property type="molecule type" value="Genomic_DNA"/>
</dbReference>
<feature type="region of interest" description="Disordered" evidence="4">
    <location>
        <begin position="407"/>
        <end position="451"/>
    </location>
</feature>
<reference evidence="6" key="1">
    <citation type="submission" date="2023-02" db="EMBL/GenBank/DDBJ databases">
        <title>Identification and recombinant expression of a fungal hydrolase from Papiliotrema laurentii that hydrolyzes apple cutin and clears colloidal polyester polyurethane.</title>
        <authorList>
            <consortium name="DOE Joint Genome Institute"/>
            <person name="Roman V.A."/>
            <person name="Bojanowski C."/>
            <person name="Crable B.R."/>
            <person name="Wagner D.N."/>
            <person name="Hung C.S."/>
            <person name="Nadeau L.J."/>
            <person name="Schratz L."/>
            <person name="Haridas S."/>
            <person name="Pangilinan J."/>
            <person name="Lipzen A."/>
            <person name="Na H."/>
            <person name="Yan M."/>
            <person name="Ng V."/>
            <person name="Grigoriev I.V."/>
            <person name="Spatafora J.W."/>
            <person name="Barlow D."/>
            <person name="Biffinger J."/>
            <person name="Kelley-Loughnane N."/>
            <person name="Varaljay V.A."/>
            <person name="Crookes-Goodson W.J."/>
        </authorList>
    </citation>
    <scope>NUCLEOTIDE SEQUENCE</scope>
    <source>
        <strain evidence="6">5307AH</strain>
    </source>
</reference>
<dbReference type="SMART" id="SM00360">
    <property type="entry name" value="RRM"/>
    <property type="match status" value="1"/>
</dbReference>
<dbReference type="InterPro" id="IPR035979">
    <property type="entry name" value="RBD_domain_sf"/>
</dbReference>
<feature type="region of interest" description="Disordered" evidence="4">
    <location>
        <begin position="601"/>
        <end position="653"/>
    </location>
</feature>
<evidence type="ECO:0000313" key="7">
    <source>
        <dbReference type="Proteomes" id="UP001182556"/>
    </source>
</evidence>
<dbReference type="Proteomes" id="UP001182556">
    <property type="component" value="Unassembled WGS sequence"/>
</dbReference>
<evidence type="ECO:0000256" key="1">
    <source>
        <dbReference type="ARBA" id="ARBA00022737"/>
    </source>
</evidence>
<evidence type="ECO:0000256" key="4">
    <source>
        <dbReference type="SAM" id="MobiDB-lite"/>
    </source>
</evidence>
<keyword evidence="7" id="KW-1185">Reference proteome</keyword>
<evidence type="ECO:0000256" key="3">
    <source>
        <dbReference type="PROSITE-ProRule" id="PRU00176"/>
    </source>
</evidence>
<dbReference type="Gene3D" id="3.30.70.330">
    <property type="match status" value="1"/>
</dbReference>
<evidence type="ECO:0000259" key="5">
    <source>
        <dbReference type="PROSITE" id="PS50102"/>
    </source>
</evidence>
<evidence type="ECO:0000313" key="6">
    <source>
        <dbReference type="EMBL" id="KAK1925005.1"/>
    </source>
</evidence>
<sequence>MGGPPPRPGHVAALPGRFPGELVAEPYWRSELAYPPGGIGLNPLKSFMTPPPTMGFHFMGTQGHPEPAVQQLSPEDLATKPRPHPHLPSSVLYISHVPSDLEEMVIARALKDCMPVRIRLDTAVPPNVRIQPDAFYDWMPKSGTLSFDDMYNVEKAMAILISHPLFTSRGVIISPYPPPTPLPISNSRARYIRPTQRVFLPSNSIQDPTDRFMAQCPTPGELFEAVRGWGSVRDLRVWAETPPYAVAGPNPAEPVRWGARVEYWYEDEARRFEVGFGQRGSHMKGWQVLIMTEPVLNMAFPSMLPDPAYPAGLPPLPTASGQPQTPERFAFNVTDLPPQMPSGLAQAQAVGMPALPVGSGPPNTVPYPQDFFPLTPPPVSLVPPWAAHNPFTIAGTDVPQIPPGPVQVPFPLSPPQVDGESPETPLSPAFDPNIQHPRQVSLGSRSSYGSLRSSTRSRKWSVTLEEGPDGDLRPVGLIADDGTIIQHGPGQHIRPAPAFGPGSTSASGLVDYSNVFVKNLEPDINSEFLGELFSSVGRIVSARVMRDNLHRSRGYGFVSFSSPAEAAAAIQHFNGAKVGASHIAVTLHEPRKLRPEKLLERRAVGTPTAYGRRNRRSISPVHTTNRKGRHASDQSTSAATTDQIRSLSPDSRKQALVQRVAPAVIRYAETHSFPLEYSDRASAELADQDLALIPLLHDSAALEAKIAETLTALQDLGSADLGSNEAMPHAASIATQAEVDQIRVGIETIDHVNVEAVMPFFMRLITSSSEIKLCIADRSELALRYDTAIKELEQSLAARNDVQVAPEQIPLPPSEAEPPAASPSIQLCTATLEELASLPAAEIMSSIEGAEGDALLTRVGVSRPTAAVQSSVDRWMTKTMAKPSLQRKSEMANFLAKKIDGPTKRSEKLKMARDVVQAELDDEAMCRLMAYPQILSQKIKDNVELWSE</sequence>
<feature type="compositionally biased region" description="Polar residues" evidence="4">
    <location>
        <begin position="633"/>
        <end position="649"/>
    </location>
</feature>
<dbReference type="PROSITE" id="PS50102">
    <property type="entry name" value="RRM"/>
    <property type="match status" value="1"/>
</dbReference>
<feature type="compositionally biased region" description="Low complexity" evidence="4">
    <location>
        <begin position="441"/>
        <end position="451"/>
    </location>
</feature>
<dbReference type="PANTHER" id="PTHR24012">
    <property type="entry name" value="RNA BINDING PROTEIN"/>
    <property type="match status" value="1"/>
</dbReference>